<dbReference type="PRINTS" id="PR00359">
    <property type="entry name" value="BP450"/>
</dbReference>
<evidence type="ECO:0000313" key="4">
    <source>
        <dbReference type="EMBL" id="MER6616376.1"/>
    </source>
</evidence>
<keyword evidence="2" id="KW-0503">Monooxygenase</keyword>
<comment type="caution">
    <text evidence="4">The sequence shown here is derived from an EMBL/GenBank/DDBJ whole genome shotgun (WGS) entry which is preliminary data.</text>
</comment>
<dbReference type="Gene3D" id="1.10.630.10">
    <property type="entry name" value="Cytochrome P450"/>
    <property type="match status" value="1"/>
</dbReference>
<evidence type="ECO:0000256" key="3">
    <source>
        <dbReference type="SAM" id="MobiDB-lite"/>
    </source>
</evidence>
<keyword evidence="5" id="KW-1185">Reference proteome</keyword>
<keyword evidence="2" id="KW-0349">Heme</keyword>
<proteinExistence type="inferred from homology"/>
<feature type="region of interest" description="Disordered" evidence="3">
    <location>
        <begin position="1"/>
        <end position="24"/>
    </location>
</feature>
<keyword evidence="2" id="KW-0408">Iron</keyword>
<dbReference type="InterPro" id="IPR036396">
    <property type="entry name" value="Cyt_P450_sf"/>
</dbReference>
<dbReference type="InterPro" id="IPR017972">
    <property type="entry name" value="Cyt_P450_CS"/>
</dbReference>
<dbReference type="Proteomes" id="UP001445472">
    <property type="component" value="Unassembled WGS sequence"/>
</dbReference>
<gene>
    <name evidence="4" type="ORF">ABT276_23975</name>
</gene>
<dbReference type="PANTHER" id="PTHR46696:SF1">
    <property type="entry name" value="CYTOCHROME P450 YJIB-RELATED"/>
    <property type="match status" value="1"/>
</dbReference>
<dbReference type="CDD" id="cd11029">
    <property type="entry name" value="CYP107-like"/>
    <property type="match status" value="1"/>
</dbReference>
<dbReference type="RefSeq" id="WP_351977752.1">
    <property type="nucleotide sequence ID" value="NZ_JBEPBX010000023.1"/>
</dbReference>
<dbReference type="PROSITE" id="PS00086">
    <property type="entry name" value="CYTOCHROME_P450"/>
    <property type="match status" value="1"/>
</dbReference>
<evidence type="ECO:0000313" key="5">
    <source>
        <dbReference type="Proteomes" id="UP001445472"/>
    </source>
</evidence>
<organism evidence="4 5">
    <name type="scientific">Streptomyces xantholiticus</name>
    <dbReference type="NCBI Taxonomy" id="68285"/>
    <lineage>
        <taxon>Bacteria</taxon>
        <taxon>Bacillati</taxon>
        <taxon>Actinomycetota</taxon>
        <taxon>Actinomycetes</taxon>
        <taxon>Kitasatosporales</taxon>
        <taxon>Streptomycetaceae</taxon>
        <taxon>Streptomyces</taxon>
    </lineage>
</organism>
<keyword evidence="2" id="KW-0560">Oxidoreductase</keyword>
<comment type="similarity">
    <text evidence="1 2">Belongs to the cytochrome P450 family.</text>
</comment>
<evidence type="ECO:0000256" key="2">
    <source>
        <dbReference type="RuleBase" id="RU000461"/>
    </source>
</evidence>
<dbReference type="EMBL" id="JBEPBX010000023">
    <property type="protein sequence ID" value="MER6616376.1"/>
    <property type="molecule type" value="Genomic_DNA"/>
</dbReference>
<dbReference type="InterPro" id="IPR001128">
    <property type="entry name" value="Cyt_P450"/>
</dbReference>
<dbReference type="PRINTS" id="PR00385">
    <property type="entry name" value="P450"/>
</dbReference>
<name>A0ABV1V1F8_9ACTN</name>
<dbReference type="InterPro" id="IPR002397">
    <property type="entry name" value="Cyt_P450_B"/>
</dbReference>
<protein>
    <submittedName>
        <fullName evidence="4">Cytochrome P450</fullName>
    </submittedName>
</protein>
<evidence type="ECO:0000256" key="1">
    <source>
        <dbReference type="ARBA" id="ARBA00010617"/>
    </source>
</evidence>
<sequence length="415" mass="45393">MSPLDLAQDVYPLDPTSDAAQETQQLQRSGCPIRAVELPGAVRAWTATDLASAELVLGHEQLTKDPQAWTAYRTGQIPPDWPLIPLVDGAGFLHKGGEEHARQRRLVAGAFKRAPIKALAPRIKAIADELLDALDDVPATTPVDLKEQFAYPLPVRVICEVLGVPETAAVDLRKHFELLVRPLQDGDLLAAQMAINEAFTELIATKRHTPGDDLTTQLIHAWDQDDELAEAELAQVIFLIVIAGHETTMNLVTNAVHALMHNPDQLAAIRSGTATWDDVVEETLRYASPVRHGLMRYATRDISISGMTIAEGEPVIASMYAAGRDPQHHRNAEMFDVTRPTRRDHVAFGHGAHFCLGAILARQEAAIALEALFERFPDLHAAAEPAVFPSISLYGFNELPVYLTAADRAASRVPM</sequence>
<dbReference type="Pfam" id="PF00067">
    <property type="entry name" value="p450"/>
    <property type="match status" value="1"/>
</dbReference>
<reference evidence="4 5" key="1">
    <citation type="submission" date="2024-06" db="EMBL/GenBank/DDBJ databases">
        <title>The Natural Products Discovery Center: Release of the First 8490 Sequenced Strains for Exploring Actinobacteria Biosynthetic Diversity.</title>
        <authorList>
            <person name="Kalkreuter E."/>
            <person name="Kautsar S.A."/>
            <person name="Yang D."/>
            <person name="Bader C.D."/>
            <person name="Teijaro C.N."/>
            <person name="Fluegel L."/>
            <person name="Davis C.M."/>
            <person name="Simpson J.R."/>
            <person name="Lauterbach L."/>
            <person name="Steele A.D."/>
            <person name="Gui C."/>
            <person name="Meng S."/>
            <person name="Li G."/>
            <person name="Viehrig K."/>
            <person name="Ye F."/>
            <person name="Su P."/>
            <person name="Kiefer A.F."/>
            <person name="Nichols A."/>
            <person name="Cepeda A.J."/>
            <person name="Yan W."/>
            <person name="Fan B."/>
            <person name="Jiang Y."/>
            <person name="Adhikari A."/>
            <person name="Zheng C.-J."/>
            <person name="Schuster L."/>
            <person name="Cowan T.M."/>
            <person name="Smanski M.J."/>
            <person name="Chevrette M.G."/>
            <person name="De Carvalho L.P.S."/>
            <person name="Shen B."/>
        </authorList>
    </citation>
    <scope>NUCLEOTIDE SEQUENCE [LARGE SCALE GENOMIC DNA]</scope>
    <source>
        <strain evidence="4 5">NPDC000837</strain>
    </source>
</reference>
<dbReference type="SUPFAM" id="SSF48264">
    <property type="entry name" value="Cytochrome P450"/>
    <property type="match status" value="1"/>
</dbReference>
<keyword evidence="2" id="KW-0479">Metal-binding</keyword>
<dbReference type="PANTHER" id="PTHR46696">
    <property type="entry name" value="P450, PUTATIVE (EUROFUNG)-RELATED"/>
    <property type="match status" value="1"/>
</dbReference>
<accession>A0ABV1V1F8</accession>